<evidence type="ECO:0000313" key="2">
    <source>
        <dbReference type="EMBL" id="NKY19470.1"/>
    </source>
</evidence>
<keyword evidence="3" id="KW-1185">Reference proteome</keyword>
<sequence length="434" mass="47422">MFNANLARAGQRRQPLVTFADGSTFTTEDWPNSATDPFPLEWFLDRNLRGATFQNVYFDPKTYAGIPGHPLTGARFINCTGLRLSNAYLDGTDFIDCHIVDLVDTDMRSARIESSEIECLHKVNLSGAVLRDVFIDGTNWRDRIEGSPPVQLMGRWAEVDLSDTMIDGLRTNQAYIDRCDLSNAVIKNSFLTSTKFTPQHFSSPILADRNEPHVPWENTRWHNVRLDRVDFGAAEFVSNDFRGVNLAAADIDDARFDYSSFDIDVDLSTDRALNVVLAAPGVHLRADPHGPAPADPAAHMTVTIDDAGRSPNDPPAIEFEVPGTDLEHALAAAHRRLGPDVHTEITSRDRDSLDATVKDRDGQTVGTVAIAHDTPPPPLPSNNHGLARGHEAIARSFPARAASGTRTVAASSTRPASSTAATRGPIATASHFER</sequence>
<comment type="caution">
    <text evidence="2">The sequence shown here is derived from an EMBL/GenBank/DDBJ whole genome shotgun (WGS) entry which is preliminary data.</text>
</comment>
<dbReference type="Proteomes" id="UP000582646">
    <property type="component" value="Unassembled WGS sequence"/>
</dbReference>
<dbReference type="AlphaFoldDB" id="A0A846X6S2"/>
<organism evidence="2 3">
    <name type="scientific">Tsukamurella spumae</name>
    <dbReference type="NCBI Taxonomy" id="44753"/>
    <lineage>
        <taxon>Bacteria</taxon>
        <taxon>Bacillati</taxon>
        <taxon>Actinomycetota</taxon>
        <taxon>Actinomycetes</taxon>
        <taxon>Mycobacteriales</taxon>
        <taxon>Tsukamurellaceae</taxon>
        <taxon>Tsukamurella</taxon>
    </lineage>
</organism>
<accession>A0A846X6S2</accession>
<feature type="region of interest" description="Disordered" evidence="1">
    <location>
        <begin position="400"/>
        <end position="434"/>
    </location>
</feature>
<protein>
    <submittedName>
        <fullName evidence="2">Pentapeptide repeat-containing protein</fullName>
    </submittedName>
</protein>
<evidence type="ECO:0000256" key="1">
    <source>
        <dbReference type="SAM" id="MobiDB-lite"/>
    </source>
</evidence>
<gene>
    <name evidence="2" type="ORF">HF999_13975</name>
</gene>
<dbReference type="EMBL" id="JAAXOQ010000018">
    <property type="protein sequence ID" value="NKY19470.1"/>
    <property type="molecule type" value="Genomic_DNA"/>
</dbReference>
<evidence type="ECO:0000313" key="3">
    <source>
        <dbReference type="Proteomes" id="UP000582646"/>
    </source>
</evidence>
<reference evidence="2 3" key="1">
    <citation type="submission" date="2020-04" db="EMBL/GenBank/DDBJ databases">
        <title>MicrobeNet Type strains.</title>
        <authorList>
            <person name="Nicholson A.C."/>
        </authorList>
    </citation>
    <scope>NUCLEOTIDE SEQUENCE [LARGE SCALE GENOMIC DNA]</scope>
    <source>
        <strain evidence="2 3">DSM 44113</strain>
    </source>
</reference>
<dbReference type="Gene3D" id="2.160.20.80">
    <property type="entry name" value="E3 ubiquitin-protein ligase SopA"/>
    <property type="match status" value="2"/>
</dbReference>
<feature type="compositionally biased region" description="Low complexity" evidence="1">
    <location>
        <begin position="405"/>
        <end position="423"/>
    </location>
</feature>
<dbReference type="RefSeq" id="WP_168546466.1">
    <property type="nucleotide sequence ID" value="NZ_BAAAKS010000019.1"/>
</dbReference>
<name>A0A846X6S2_9ACTN</name>
<proteinExistence type="predicted"/>
<dbReference type="SUPFAM" id="SSF141571">
    <property type="entry name" value="Pentapeptide repeat-like"/>
    <property type="match status" value="2"/>
</dbReference>